<dbReference type="GO" id="GO:0015818">
    <property type="term" value="P:isoleucine transport"/>
    <property type="evidence" value="ECO:0007669"/>
    <property type="project" value="TreeGrafter"/>
</dbReference>
<dbReference type="GO" id="GO:0005304">
    <property type="term" value="F:L-valine transmembrane transporter activity"/>
    <property type="evidence" value="ECO:0007669"/>
    <property type="project" value="TreeGrafter"/>
</dbReference>
<feature type="transmembrane region" description="Helical" evidence="9">
    <location>
        <begin position="238"/>
        <end position="258"/>
    </location>
</feature>
<feature type="transmembrane region" description="Helical" evidence="9">
    <location>
        <begin position="437"/>
        <end position="457"/>
    </location>
</feature>
<reference evidence="10 11" key="2">
    <citation type="submission" date="2018-02" db="EMBL/GenBank/DDBJ databases">
        <title>Whole genome sequencing analysis of Streptococcus pluranimalium isolated from cattle infected mastitis in China.</title>
        <authorList>
            <person name="Zhang J.-R."/>
            <person name="Hu G.-Z."/>
        </authorList>
    </citation>
    <scope>NUCLEOTIDE SEQUENCE [LARGE SCALE GENOMIC DNA]</scope>
    <source>
        <strain evidence="10 11">TH11417</strain>
    </source>
</reference>
<reference evidence="10 11" key="1">
    <citation type="submission" date="2017-12" db="EMBL/GenBank/DDBJ databases">
        <authorList>
            <person name="Hurst M.R.H."/>
        </authorList>
    </citation>
    <scope>NUCLEOTIDE SEQUENCE [LARGE SCALE GENOMIC DNA]</scope>
    <source>
        <strain evidence="10 11">TH11417</strain>
    </source>
</reference>
<evidence type="ECO:0000313" key="10">
    <source>
        <dbReference type="EMBL" id="AUW95971.1"/>
    </source>
</evidence>
<name>A0A2L0D325_9STRE</name>
<keyword evidence="3 9" id="KW-0813">Transport</keyword>
<evidence type="ECO:0000256" key="6">
    <source>
        <dbReference type="ARBA" id="ARBA00022970"/>
    </source>
</evidence>
<feature type="transmembrane region" description="Helical" evidence="9">
    <location>
        <begin position="394"/>
        <end position="417"/>
    </location>
</feature>
<dbReference type="InterPro" id="IPR004685">
    <property type="entry name" value="Brnchd-chn_aa_trnsp_Livcs"/>
</dbReference>
<feature type="transmembrane region" description="Helical" evidence="9">
    <location>
        <begin position="39"/>
        <end position="59"/>
    </location>
</feature>
<feature type="transmembrane region" description="Helical" evidence="9">
    <location>
        <begin position="193"/>
        <end position="217"/>
    </location>
</feature>
<evidence type="ECO:0000256" key="3">
    <source>
        <dbReference type="ARBA" id="ARBA00022448"/>
    </source>
</evidence>
<keyword evidence="5 9" id="KW-0812">Transmembrane</keyword>
<feature type="transmembrane region" description="Helical" evidence="9">
    <location>
        <begin position="299"/>
        <end position="318"/>
    </location>
</feature>
<evidence type="ECO:0000256" key="2">
    <source>
        <dbReference type="ARBA" id="ARBA00008540"/>
    </source>
</evidence>
<protein>
    <recommendedName>
        <fullName evidence="9">Branched-chain amino acid transport system carrier protein</fullName>
    </recommendedName>
</protein>
<dbReference type="GO" id="GO:0005886">
    <property type="term" value="C:plasma membrane"/>
    <property type="evidence" value="ECO:0007669"/>
    <property type="project" value="UniProtKB-SubCell"/>
</dbReference>
<comment type="subcellular location">
    <subcellularLocation>
        <location evidence="1 9">Cell membrane</location>
        <topology evidence="1 9">Multi-pass membrane protein</topology>
    </subcellularLocation>
</comment>
<evidence type="ECO:0000256" key="8">
    <source>
        <dbReference type="ARBA" id="ARBA00023136"/>
    </source>
</evidence>
<evidence type="ECO:0000313" key="11">
    <source>
        <dbReference type="Proteomes" id="UP000238956"/>
    </source>
</evidence>
<gene>
    <name evidence="10" type="primary">brnQ</name>
    <name evidence="10" type="ORF">C0J00_01920</name>
</gene>
<keyword evidence="4" id="KW-1003">Cell membrane</keyword>
<comment type="function">
    <text evidence="9">Component of the transport system for branched-chain amino acids.</text>
</comment>
<evidence type="ECO:0000256" key="5">
    <source>
        <dbReference type="ARBA" id="ARBA00022692"/>
    </source>
</evidence>
<dbReference type="EMBL" id="CP025536">
    <property type="protein sequence ID" value="AUW95971.1"/>
    <property type="molecule type" value="Genomic_DNA"/>
</dbReference>
<organism evidence="10 11">
    <name type="scientific">Streptococcus pluranimalium</name>
    <dbReference type="NCBI Taxonomy" id="82348"/>
    <lineage>
        <taxon>Bacteria</taxon>
        <taxon>Bacillati</taxon>
        <taxon>Bacillota</taxon>
        <taxon>Bacilli</taxon>
        <taxon>Lactobacillales</taxon>
        <taxon>Streptococcaceae</taxon>
        <taxon>Streptococcus</taxon>
    </lineage>
</organism>
<dbReference type="GeneID" id="98392668"/>
<proteinExistence type="inferred from homology"/>
<feature type="transmembrane region" description="Helical" evidence="9">
    <location>
        <begin position="361"/>
        <end position="382"/>
    </location>
</feature>
<feature type="transmembrane region" description="Helical" evidence="9">
    <location>
        <begin position="80"/>
        <end position="99"/>
    </location>
</feature>
<keyword evidence="11" id="KW-1185">Reference proteome</keyword>
<dbReference type="OrthoDB" id="9783920at2"/>
<sequence length="460" mass="50405">MLKKFKNPTLIVGFMLFALFFGAGNLTFPAFLGLYSGQHFWQAIIGFCITGIGLPLLGVTAVAFSGHEIPQELARPVSKWYALLFAAILYLSIGPFFAIPRTGATSFSIGIEPIFGNSLLVRIIYALIFFGLSYFLAVKPSQIADYIGKYLTPILISVLGILIVVSFINPIGGLGEPRNASETINNAFKDSPFVAGLIQGYGTMDALASLAFAILVINAIKDHGISEKQEVGQNVVKSGLIACFLLSLVYVFIGHIGATSQSLFTLKRGIFELYGIQVDGGHILNQSAAFYLGNLGQTILSVVIFLACLTTSSGLITACSEFFHHLMPKVSHVTWVSVFTLMSTLFYFGGLSEIVKWSTPFLYLLYPLTIALILLVFTKSFFANHSFVYQTTIVATFIASFYDFASTLGSMTGFFQLPDAMKHFFTTVVPLGQYNMGWIIFTLIGYLIGLSGYHFYFKNK</sequence>
<dbReference type="PANTHER" id="PTHR30588:SF0">
    <property type="entry name" value="BRANCHED-CHAIN AMINO ACID PERMEASE BRNQ"/>
    <property type="match status" value="1"/>
</dbReference>
<dbReference type="Pfam" id="PF05525">
    <property type="entry name" value="Branch_AA_trans"/>
    <property type="match status" value="1"/>
</dbReference>
<dbReference type="GO" id="GO:0015188">
    <property type="term" value="F:L-isoleucine transmembrane transporter activity"/>
    <property type="evidence" value="ECO:0007669"/>
    <property type="project" value="TreeGrafter"/>
</dbReference>
<evidence type="ECO:0000256" key="1">
    <source>
        <dbReference type="ARBA" id="ARBA00004651"/>
    </source>
</evidence>
<accession>A0A2L0D325</accession>
<dbReference type="GO" id="GO:0015190">
    <property type="term" value="F:L-leucine transmembrane transporter activity"/>
    <property type="evidence" value="ECO:0007669"/>
    <property type="project" value="TreeGrafter"/>
</dbReference>
<keyword evidence="7 9" id="KW-1133">Transmembrane helix</keyword>
<evidence type="ECO:0000256" key="4">
    <source>
        <dbReference type="ARBA" id="ARBA00022475"/>
    </source>
</evidence>
<dbReference type="Proteomes" id="UP000238956">
    <property type="component" value="Chromosome"/>
</dbReference>
<dbReference type="KEGG" id="splr:C0J00_01920"/>
<dbReference type="RefSeq" id="WP_104967312.1">
    <property type="nucleotide sequence ID" value="NZ_CP025536.1"/>
</dbReference>
<feature type="transmembrane region" description="Helical" evidence="9">
    <location>
        <begin position="119"/>
        <end position="138"/>
    </location>
</feature>
<comment type="similarity">
    <text evidence="2 9">Belongs to the branched chain amino acid transporter family.</text>
</comment>
<feature type="transmembrane region" description="Helical" evidence="9">
    <location>
        <begin position="150"/>
        <end position="173"/>
    </location>
</feature>
<dbReference type="GO" id="GO:0015820">
    <property type="term" value="P:L-leucine transport"/>
    <property type="evidence" value="ECO:0007669"/>
    <property type="project" value="TreeGrafter"/>
</dbReference>
<keyword evidence="6 9" id="KW-0029">Amino-acid transport</keyword>
<dbReference type="AlphaFoldDB" id="A0A2L0D325"/>
<evidence type="ECO:0000256" key="9">
    <source>
        <dbReference type="RuleBase" id="RU362122"/>
    </source>
</evidence>
<feature type="transmembrane region" description="Helical" evidence="9">
    <location>
        <begin position="330"/>
        <end position="349"/>
    </location>
</feature>
<dbReference type="NCBIfam" id="TIGR00796">
    <property type="entry name" value="livcs"/>
    <property type="match status" value="1"/>
</dbReference>
<keyword evidence="8 9" id="KW-0472">Membrane</keyword>
<comment type="caution">
    <text evidence="9">Lacks conserved residue(s) required for the propagation of feature annotation.</text>
</comment>
<evidence type="ECO:0000256" key="7">
    <source>
        <dbReference type="ARBA" id="ARBA00022989"/>
    </source>
</evidence>
<dbReference type="PANTHER" id="PTHR30588">
    <property type="entry name" value="BRANCHED-CHAIN AMINO ACID TRANSPORT SYSTEM 2 CARRIER PROTEIN"/>
    <property type="match status" value="1"/>
</dbReference>